<feature type="compositionally biased region" description="Gly residues" evidence="33">
    <location>
        <begin position="17"/>
        <end position="32"/>
    </location>
</feature>
<evidence type="ECO:0000256" key="31">
    <source>
        <dbReference type="ARBA" id="ARBA00060536"/>
    </source>
</evidence>
<dbReference type="PANTHER" id="PTHR11255">
    <property type="entry name" value="DIACYLGLYCEROL KINASE"/>
    <property type="match status" value="1"/>
</dbReference>
<evidence type="ECO:0000256" key="30">
    <source>
        <dbReference type="ARBA" id="ARBA00049500"/>
    </source>
</evidence>
<dbReference type="FunFam" id="3.30.60.20:FF:000039">
    <property type="entry name" value="Diacylglycerol kinase"/>
    <property type="match status" value="1"/>
</dbReference>
<dbReference type="Proteomes" id="UP000664940">
    <property type="component" value="Unassembled WGS sequence"/>
</dbReference>
<dbReference type="SMART" id="SM00046">
    <property type="entry name" value="DAGKc"/>
    <property type="match status" value="1"/>
</dbReference>
<name>A0A834APF8_9CHIR</name>
<evidence type="ECO:0000256" key="12">
    <source>
        <dbReference type="ARBA" id="ARBA00022833"/>
    </source>
</evidence>
<feature type="domain" description="Phorbol-ester/DAG-type" evidence="34">
    <location>
        <begin position="373"/>
        <end position="421"/>
    </location>
</feature>
<dbReference type="SMART" id="SM00045">
    <property type="entry name" value="DAGKa"/>
    <property type="match status" value="1"/>
</dbReference>
<dbReference type="UniPathway" id="UPA00230"/>
<evidence type="ECO:0000256" key="15">
    <source>
        <dbReference type="ARBA" id="ARBA00022990"/>
    </source>
</evidence>
<dbReference type="SMART" id="SM00109">
    <property type="entry name" value="C1"/>
    <property type="match status" value="2"/>
</dbReference>
<dbReference type="InterPro" id="IPR017438">
    <property type="entry name" value="ATP-NAD_kinase_N"/>
</dbReference>
<dbReference type="Gene3D" id="3.40.50.10330">
    <property type="entry name" value="Probable inorganic polyphosphate/atp-NAD kinase, domain 1"/>
    <property type="match status" value="1"/>
</dbReference>
<feature type="domain" description="EF-hand" evidence="36">
    <location>
        <begin position="278"/>
        <end position="313"/>
    </location>
</feature>
<dbReference type="InterPro" id="IPR001206">
    <property type="entry name" value="Diacylglycerol_kinase_cat_dom"/>
</dbReference>
<dbReference type="InterPro" id="IPR018247">
    <property type="entry name" value="EF_Hand_1_Ca_BS"/>
</dbReference>
<comment type="catalytic activity">
    <reaction evidence="28">
        <text>1-O-hexadecyl-2-acetyl-sn-glycerol + ATP = 1-O-hexadecyl-2-acetyl-sn-glycero-3-phosphate + ADP + H(+)</text>
        <dbReference type="Rhea" id="RHEA:41676"/>
        <dbReference type="ChEBI" id="CHEBI:15378"/>
        <dbReference type="ChEBI" id="CHEBI:30616"/>
        <dbReference type="ChEBI" id="CHEBI:75936"/>
        <dbReference type="ChEBI" id="CHEBI:78385"/>
        <dbReference type="ChEBI" id="CHEBI:456216"/>
    </reaction>
    <physiologicalReaction direction="left-to-right" evidence="28">
        <dbReference type="Rhea" id="RHEA:41677"/>
    </physiologicalReaction>
</comment>
<dbReference type="InterPro" id="IPR000756">
    <property type="entry name" value="Diacylglycerol_kin_accessory"/>
</dbReference>
<dbReference type="GO" id="GO:0047649">
    <property type="term" value="F:alkylglycerol kinase activity"/>
    <property type="evidence" value="ECO:0007669"/>
    <property type="project" value="UniProtKB-EC"/>
</dbReference>
<evidence type="ECO:0000259" key="36">
    <source>
        <dbReference type="PROSITE" id="PS50222"/>
    </source>
</evidence>
<dbReference type="InterPro" id="IPR011992">
    <property type="entry name" value="EF-hand-dom_pair"/>
</dbReference>
<comment type="function">
    <text evidence="29">Diacylglycerol kinase that converts diacylglycerol/DAG into phosphatidic acid/phosphatidate/PA and regulates the respective levels of these two bioactive lipids. Thereby, acts as a central switch between the signaling pathways activated by these second messengers with different cellular targets and opposite effects in numerous biological processes. Also plays an important role in the biosynthesis of complex lipids. Can also phosphorylate 1-alkyl-2-acylglycerol in vitro as efficiently as diacylglycerol provided it contains an arachidonoyl group. Also involved in the production of alkyl-lysophosphatidic acid, another bioactive lipid, through the phosphorylation of 1-alkyl-2-acetyl glycerol.</text>
</comment>
<keyword evidence="5" id="KW-0963">Cytoplasm</keyword>
<evidence type="ECO:0000256" key="2">
    <source>
        <dbReference type="ARBA" id="ARBA00005175"/>
    </source>
</evidence>
<keyword evidence="7" id="KW-0479">Metal-binding</keyword>
<dbReference type="PROSITE" id="PS50222">
    <property type="entry name" value="EF_HAND_2"/>
    <property type="match status" value="2"/>
</dbReference>
<evidence type="ECO:0000256" key="10">
    <source>
        <dbReference type="ARBA" id="ARBA00022771"/>
    </source>
</evidence>
<accession>A0A834APF8</accession>
<comment type="caution">
    <text evidence="37">The sequence shown here is derived from an EMBL/GenBank/DDBJ whole genome shotgun (WGS) entry which is preliminary data.</text>
</comment>
<evidence type="ECO:0000313" key="38">
    <source>
        <dbReference type="Proteomes" id="UP000664940"/>
    </source>
</evidence>
<comment type="catalytic activity">
    <reaction evidence="17">
        <text>1,2-di-(9Z-octadecenoyl)-sn-glycerol + ATP = 1,2-di-(9Z-octadecenoyl)-sn-glycero-3-phosphate + ADP + H(+)</text>
        <dbReference type="Rhea" id="RHEA:40327"/>
        <dbReference type="ChEBI" id="CHEBI:15378"/>
        <dbReference type="ChEBI" id="CHEBI:30616"/>
        <dbReference type="ChEBI" id="CHEBI:52333"/>
        <dbReference type="ChEBI" id="CHEBI:74546"/>
        <dbReference type="ChEBI" id="CHEBI:456216"/>
    </reaction>
    <physiologicalReaction direction="left-to-right" evidence="17">
        <dbReference type="Rhea" id="RHEA:40328"/>
    </physiologicalReaction>
</comment>
<dbReference type="Pfam" id="PF00609">
    <property type="entry name" value="DAGK_acc"/>
    <property type="match status" value="1"/>
</dbReference>
<comment type="catalytic activity">
    <reaction evidence="24">
        <text>1,2-dihexadecanoyl-sn-glycerol + ATP = 1,2-dihexadecanoyl-sn-glycero-3-phosphate + ADP + H(+)</text>
        <dbReference type="Rhea" id="RHEA:63324"/>
        <dbReference type="ChEBI" id="CHEBI:15378"/>
        <dbReference type="ChEBI" id="CHEBI:30616"/>
        <dbReference type="ChEBI" id="CHEBI:72859"/>
        <dbReference type="ChEBI" id="CHEBI:82929"/>
        <dbReference type="ChEBI" id="CHEBI:456216"/>
    </reaction>
    <physiologicalReaction direction="left-to-right" evidence="24">
        <dbReference type="Rhea" id="RHEA:63325"/>
    </physiologicalReaction>
</comment>
<evidence type="ECO:0000256" key="20">
    <source>
        <dbReference type="ARBA" id="ARBA00023411"/>
    </source>
</evidence>
<keyword evidence="15" id="KW-0007">Acetylation</keyword>
<dbReference type="Gene3D" id="1.10.238.10">
    <property type="entry name" value="EF-hand"/>
    <property type="match status" value="1"/>
</dbReference>
<dbReference type="FunFam" id="3.40.50.10330:FF:000003">
    <property type="entry name" value="Diacylglycerol kinase"/>
    <property type="match status" value="1"/>
</dbReference>
<evidence type="ECO:0000256" key="1">
    <source>
        <dbReference type="ARBA" id="ARBA00004514"/>
    </source>
</evidence>
<comment type="catalytic activity">
    <reaction evidence="21">
        <text>2-(9Z-octadecenoyl)-glycerol + ATP = 2-(9Z-octadecenoyl)-sn-glycero-3-phosphate + ADP + H(+)</text>
        <dbReference type="Rhea" id="RHEA:63328"/>
        <dbReference type="ChEBI" id="CHEBI:15378"/>
        <dbReference type="ChEBI" id="CHEBI:30616"/>
        <dbReference type="ChEBI" id="CHEBI:73990"/>
        <dbReference type="ChEBI" id="CHEBI:77593"/>
        <dbReference type="ChEBI" id="CHEBI:456216"/>
    </reaction>
    <physiologicalReaction direction="left-to-right" evidence="21">
        <dbReference type="Rhea" id="RHEA:63329"/>
    </physiologicalReaction>
</comment>
<dbReference type="InterPro" id="IPR002048">
    <property type="entry name" value="EF_hand_dom"/>
</dbReference>
<evidence type="ECO:0000256" key="21">
    <source>
        <dbReference type="ARBA" id="ARBA00034613"/>
    </source>
</evidence>
<dbReference type="Gene3D" id="2.60.200.40">
    <property type="match status" value="1"/>
</dbReference>
<comment type="catalytic activity">
    <reaction evidence="26">
        <text>1-O-hexadecyl-2-(9Z-octadecenoyl)-sn-glycerol + ATP = 1-O-hexadecyl-2-(9Z-octadecenoyl)-sn-glycero-3-phosphate + ADP + H(+)</text>
        <dbReference type="Rhea" id="RHEA:40407"/>
        <dbReference type="ChEBI" id="CHEBI:15378"/>
        <dbReference type="ChEBI" id="CHEBI:30616"/>
        <dbReference type="ChEBI" id="CHEBI:77185"/>
        <dbReference type="ChEBI" id="CHEBI:77187"/>
        <dbReference type="ChEBI" id="CHEBI:456216"/>
    </reaction>
    <physiologicalReaction direction="left-to-right" evidence="26">
        <dbReference type="Rhea" id="RHEA:40408"/>
    </physiologicalReaction>
</comment>
<evidence type="ECO:0000259" key="34">
    <source>
        <dbReference type="PROSITE" id="PS50081"/>
    </source>
</evidence>
<dbReference type="InterPro" id="IPR016064">
    <property type="entry name" value="NAD/diacylglycerol_kinase_sf"/>
</dbReference>
<dbReference type="Pfam" id="PF13499">
    <property type="entry name" value="EF-hand_7"/>
    <property type="match status" value="1"/>
</dbReference>
<feature type="compositionally biased region" description="Low complexity" evidence="33">
    <location>
        <begin position="43"/>
        <end position="57"/>
    </location>
</feature>
<dbReference type="PROSITE" id="PS50081">
    <property type="entry name" value="ZF_DAG_PE_2"/>
    <property type="match status" value="2"/>
</dbReference>
<dbReference type="FunFam" id="1.10.238.110:FF:000004">
    <property type="entry name" value="Diacylglycerol kinase"/>
    <property type="match status" value="1"/>
</dbReference>
<dbReference type="GO" id="GO:0006654">
    <property type="term" value="P:phosphatidic acid biosynthetic process"/>
    <property type="evidence" value="ECO:0007669"/>
    <property type="project" value="UniProtKB-ARBA"/>
</dbReference>
<dbReference type="SMART" id="SM00054">
    <property type="entry name" value="EFh"/>
    <property type="match status" value="2"/>
</dbReference>
<evidence type="ECO:0000256" key="26">
    <source>
        <dbReference type="ARBA" id="ARBA00034638"/>
    </source>
</evidence>
<dbReference type="SUPFAM" id="SSF111331">
    <property type="entry name" value="NAD kinase/diacylglycerol kinase-like"/>
    <property type="match status" value="1"/>
</dbReference>
<dbReference type="EC" id="2.7.1.107" evidence="32"/>
<sequence length="903" mass="100403">MRFGELETCTSADSHPGVGGIAYAGGPAGAGDGYLCRQERGGPAAPVSAWPVPSIPARSPARVPRSGSDHAPSAGKRGEAKRGEARRSRGWRPPPARGGSVSHASEALEVVAGRGWRSGAGDRGWRRSKMGSWPGRRDGSGTLPGKWRSRHQKYYLQATFVAILKEKEKMAKEAGLISPNDFAQLQKYMEYSTKKVSDVLKLFEDGEMAKYLQEDAIGYEGFRQFLKIYLEVDDVPSHLSRALFQSFQTSYSLEETAKKDVVCLSDVSCYFSLLEGGRPEDKLEFTFKLYDTDRNGILDSSEVDKIIIQMMRVAEYLDWDVSELRPILQEMMKEIDYDGSGSVSLAEWLRAGATTVPLLVLLGLEMTLKDNGQHMWRPKRFPRPVYCNLCESSIGLGKQGLCCNLCKYTVHDQCTMKALPCEVSTYAKSRKDIGVQSHVWVRGGCLSGRCDRCQKKIRTYHGLVGLHCVWCHLEIHDDCLQTMGHECDCGLLRDHILPPSSIYPSVLASGQEHKTSKTSQKIVDDVNLSTSEALRIDPVANTHPLLVFVNPKSGGKQGERVLWKFQYLLNPRQVFNLLKDGPEPGLRFFREIPDYRILVCGGDGTVGWILETIDKANLPVVPPVAVLPLGTGNDLARCLRWGGGYEGQNLGKILKDIETSKVVHMDRWSVEVIPQQTEEKSDPVPFQIINNYFSIGVDASIAHRFHMMREKCPEKFNSRMKNKLWYFEFATSESIFSTCKKLEESLTVEICGKPLDLSTLSLEGIAVLNIPSTHGGSNLWGDTKRPHGDTHGINQALGSAAKVITDPDILKTSVPDLSDKRLEVVGLEGAIEMGQIYTKLKNAGHRLAKCSEITFHTTKTLPMQIDGEPWMQTPCTIKITHRNQMPMLMGPPPRSSNFFGFLC</sequence>
<evidence type="ECO:0000256" key="9">
    <source>
        <dbReference type="ARBA" id="ARBA00022741"/>
    </source>
</evidence>
<dbReference type="GO" id="GO:0046834">
    <property type="term" value="P:lipid phosphorylation"/>
    <property type="evidence" value="ECO:0007669"/>
    <property type="project" value="UniProtKB-ARBA"/>
</dbReference>
<dbReference type="InterPro" id="IPR047469">
    <property type="entry name" value="C1_DGKalpha_rpt2"/>
</dbReference>
<dbReference type="InterPro" id="IPR037607">
    <property type="entry name" value="DGK"/>
</dbReference>
<dbReference type="GO" id="GO:0005524">
    <property type="term" value="F:ATP binding"/>
    <property type="evidence" value="ECO:0007669"/>
    <property type="project" value="UniProtKB-KW"/>
</dbReference>
<evidence type="ECO:0000256" key="4">
    <source>
        <dbReference type="ARBA" id="ARBA00011245"/>
    </source>
</evidence>
<dbReference type="GO" id="GO:0005509">
    <property type="term" value="F:calcium ion binding"/>
    <property type="evidence" value="ECO:0007669"/>
    <property type="project" value="InterPro"/>
</dbReference>
<dbReference type="GO" id="GO:0005829">
    <property type="term" value="C:cytosol"/>
    <property type="evidence" value="ECO:0007669"/>
    <property type="project" value="UniProtKB-SubCell"/>
</dbReference>
<dbReference type="InterPro" id="IPR038199">
    <property type="entry name" value="DGK_typeI_N_sf"/>
</dbReference>
<dbReference type="InterPro" id="IPR046349">
    <property type="entry name" value="C1-like_sf"/>
</dbReference>
<dbReference type="PANTHER" id="PTHR11255:SF38">
    <property type="entry name" value="DIACYLGLYCEROL KINASE ALPHA"/>
    <property type="match status" value="1"/>
</dbReference>
<feature type="region of interest" description="Disordered" evidence="33">
    <location>
        <begin position="118"/>
        <end position="144"/>
    </location>
</feature>
<evidence type="ECO:0000256" key="8">
    <source>
        <dbReference type="ARBA" id="ARBA00022737"/>
    </source>
</evidence>
<comment type="catalytic activity">
    <reaction evidence="19">
        <text>1-octadecanoyl-2-(5Z,8Z,11Z,14Z-eicosatetraenoyl)-sn-glycerol + ATP = 1-octadecanoyl-2-(5Z,8Z,11Z,14Z-eicosatetraenoyl)-sn-glycero-3-phosphate + ADP + H(+)</text>
        <dbReference type="Rhea" id="RHEA:40323"/>
        <dbReference type="ChEBI" id="CHEBI:15378"/>
        <dbReference type="ChEBI" id="CHEBI:30616"/>
        <dbReference type="ChEBI" id="CHEBI:75728"/>
        <dbReference type="ChEBI" id="CHEBI:77091"/>
        <dbReference type="ChEBI" id="CHEBI:456216"/>
    </reaction>
    <physiologicalReaction direction="left-to-right" evidence="19">
        <dbReference type="Rhea" id="RHEA:40324"/>
    </physiologicalReaction>
</comment>
<keyword evidence="10" id="KW-0863">Zinc-finger</keyword>
<evidence type="ECO:0000256" key="24">
    <source>
        <dbReference type="ARBA" id="ARBA00034632"/>
    </source>
</evidence>
<dbReference type="SUPFAM" id="SSF47473">
    <property type="entry name" value="EF-hand"/>
    <property type="match status" value="2"/>
</dbReference>
<evidence type="ECO:0000256" key="17">
    <source>
        <dbReference type="ARBA" id="ARBA00023371"/>
    </source>
</evidence>
<evidence type="ECO:0000256" key="7">
    <source>
        <dbReference type="ARBA" id="ARBA00022723"/>
    </source>
</evidence>
<keyword evidence="16" id="KW-0443">Lipid metabolism</keyword>
<evidence type="ECO:0000256" key="19">
    <source>
        <dbReference type="ARBA" id="ARBA00023400"/>
    </source>
</evidence>
<feature type="domain" description="Phorbol-ester/DAG-type" evidence="34">
    <location>
        <begin position="437"/>
        <end position="487"/>
    </location>
</feature>
<dbReference type="Pfam" id="PF00130">
    <property type="entry name" value="C1_1"/>
    <property type="match status" value="2"/>
</dbReference>
<evidence type="ECO:0000256" key="25">
    <source>
        <dbReference type="ARBA" id="ARBA00034636"/>
    </source>
</evidence>
<evidence type="ECO:0000256" key="33">
    <source>
        <dbReference type="SAM" id="MobiDB-lite"/>
    </source>
</evidence>
<comment type="catalytic activity">
    <reaction evidence="20">
        <text>a 1,2-diacyl-sn-glycerol + ATP = a 1,2-diacyl-sn-glycero-3-phosphate + ADP + H(+)</text>
        <dbReference type="Rhea" id="RHEA:10272"/>
        <dbReference type="ChEBI" id="CHEBI:15378"/>
        <dbReference type="ChEBI" id="CHEBI:17815"/>
        <dbReference type="ChEBI" id="CHEBI:30616"/>
        <dbReference type="ChEBI" id="CHEBI:58608"/>
        <dbReference type="ChEBI" id="CHEBI:456216"/>
        <dbReference type="EC" id="2.7.1.107"/>
    </reaction>
    <physiologicalReaction direction="left-to-right" evidence="20">
        <dbReference type="Rhea" id="RHEA:10273"/>
    </physiologicalReaction>
</comment>
<dbReference type="Pfam" id="PF14513">
    <property type="entry name" value="DAG_kinase_N"/>
    <property type="match status" value="1"/>
</dbReference>
<feature type="region of interest" description="Disordered" evidence="33">
    <location>
        <begin position="1"/>
        <end position="105"/>
    </location>
</feature>
<evidence type="ECO:0000256" key="6">
    <source>
        <dbReference type="ARBA" id="ARBA00022679"/>
    </source>
</evidence>
<dbReference type="FunFam" id="3.30.60.20:FF:000047">
    <property type="entry name" value="Diacylglycerol kinase"/>
    <property type="match status" value="1"/>
</dbReference>
<dbReference type="InterPro" id="IPR029477">
    <property type="entry name" value="DAG_kinase_typeI_N"/>
</dbReference>
<dbReference type="CDD" id="cd00051">
    <property type="entry name" value="EFh"/>
    <property type="match status" value="1"/>
</dbReference>
<keyword evidence="11 32" id="KW-0418">Kinase</keyword>
<feature type="domain" description="DAGKc" evidence="35">
    <location>
        <begin position="540"/>
        <end position="674"/>
    </location>
</feature>
<dbReference type="GO" id="GO:0046339">
    <property type="term" value="P:diacylglycerol metabolic process"/>
    <property type="evidence" value="ECO:0007669"/>
    <property type="project" value="UniProtKB-ARBA"/>
</dbReference>
<evidence type="ECO:0000256" key="18">
    <source>
        <dbReference type="ARBA" id="ARBA00023395"/>
    </source>
</evidence>
<evidence type="ECO:0000256" key="11">
    <source>
        <dbReference type="ARBA" id="ARBA00022777"/>
    </source>
</evidence>
<comment type="catalytic activity">
    <reaction evidence="25">
        <text>1-hexadecanoyl-2-(9Z-octadecenoyl)-sn-glycerol + ATP = 1-hexadecanoyl-2-(9Z-octadecenoyl)-sn-glycero-3-phosphate + ADP + H(+)</text>
        <dbReference type="Rhea" id="RHEA:43416"/>
        <dbReference type="ChEBI" id="CHEBI:15378"/>
        <dbReference type="ChEBI" id="CHEBI:30616"/>
        <dbReference type="ChEBI" id="CHEBI:64839"/>
        <dbReference type="ChEBI" id="CHEBI:75466"/>
        <dbReference type="ChEBI" id="CHEBI:456216"/>
    </reaction>
    <physiologicalReaction direction="left-to-right" evidence="25">
        <dbReference type="Rhea" id="RHEA:43417"/>
    </physiologicalReaction>
</comment>
<dbReference type="FunFam" id="2.60.200.40:FF:000003">
    <property type="entry name" value="Diacylglycerol kinase"/>
    <property type="match status" value="1"/>
</dbReference>
<proteinExistence type="inferred from homology"/>
<dbReference type="GO" id="GO:0005886">
    <property type="term" value="C:plasma membrane"/>
    <property type="evidence" value="ECO:0007669"/>
    <property type="project" value="TreeGrafter"/>
</dbReference>
<comment type="pathway">
    <text evidence="2">Lipid metabolism; glycerolipid metabolism.</text>
</comment>
<dbReference type="Pfam" id="PF00781">
    <property type="entry name" value="DAGK_cat"/>
    <property type="match status" value="1"/>
</dbReference>
<evidence type="ECO:0000256" key="5">
    <source>
        <dbReference type="ARBA" id="ARBA00022490"/>
    </source>
</evidence>
<evidence type="ECO:0000256" key="28">
    <source>
        <dbReference type="ARBA" id="ARBA00034647"/>
    </source>
</evidence>
<dbReference type="CDD" id="cd20890">
    <property type="entry name" value="C1_DGKalpha_rpt2"/>
    <property type="match status" value="1"/>
</dbReference>
<keyword evidence="13" id="KW-0106">Calcium</keyword>
<comment type="similarity">
    <text evidence="3 32">Belongs to the eukaryotic diacylglycerol kinase family.</text>
</comment>
<comment type="subcellular location">
    <subcellularLocation>
        <location evidence="1">Cytoplasm</location>
        <location evidence="1">Cytosol</location>
    </subcellularLocation>
</comment>
<keyword evidence="8" id="KW-0677">Repeat</keyword>
<evidence type="ECO:0000256" key="13">
    <source>
        <dbReference type="ARBA" id="ARBA00022837"/>
    </source>
</evidence>
<dbReference type="PROSITE" id="PS00479">
    <property type="entry name" value="ZF_DAG_PE_1"/>
    <property type="match status" value="1"/>
</dbReference>
<dbReference type="PROSITE" id="PS50146">
    <property type="entry name" value="DAGK"/>
    <property type="match status" value="1"/>
</dbReference>
<dbReference type="PROSITE" id="PS00018">
    <property type="entry name" value="EF_HAND_1"/>
    <property type="match status" value="2"/>
</dbReference>
<comment type="pathway">
    <text evidence="31">Glycerolipid metabolism.</text>
</comment>
<dbReference type="CDD" id="cd20799">
    <property type="entry name" value="C1_DGK_typeI_rpt1"/>
    <property type="match status" value="1"/>
</dbReference>
<dbReference type="FunFam" id="1.10.238.10:FF:000017">
    <property type="entry name" value="Diacylglycerol kinase"/>
    <property type="match status" value="1"/>
</dbReference>
<keyword evidence="12" id="KW-0862">Zinc</keyword>
<evidence type="ECO:0000256" key="14">
    <source>
        <dbReference type="ARBA" id="ARBA00022840"/>
    </source>
</evidence>
<evidence type="ECO:0000256" key="16">
    <source>
        <dbReference type="ARBA" id="ARBA00023098"/>
    </source>
</evidence>
<comment type="catalytic activity">
    <reaction evidence="30">
        <text>a 1-O-alkyl-sn-glycerol + ATP = a 1-O-alkyl-sn-glycero-3-phosphate + ADP + H(+)</text>
        <dbReference type="Rhea" id="RHEA:16937"/>
        <dbReference type="ChEBI" id="CHEBI:15378"/>
        <dbReference type="ChEBI" id="CHEBI:15850"/>
        <dbReference type="ChEBI" id="CHEBI:30616"/>
        <dbReference type="ChEBI" id="CHEBI:58014"/>
        <dbReference type="ChEBI" id="CHEBI:456216"/>
        <dbReference type="EC" id="2.7.1.93"/>
    </reaction>
    <physiologicalReaction direction="left-to-right" evidence="30">
        <dbReference type="Rhea" id="RHEA:16938"/>
    </physiologicalReaction>
</comment>
<comment type="subunit">
    <text evidence="4">Monomer.</text>
</comment>
<keyword evidence="6 32" id="KW-0808">Transferase</keyword>
<evidence type="ECO:0000256" key="3">
    <source>
        <dbReference type="ARBA" id="ARBA00009280"/>
    </source>
</evidence>
<evidence type="ECO:0000313" key="37">
    <source>
        <dbReference type="EMBL" id="KAF6118272.1"/>
    </source>
</evidence>
<feature type="compositionally biased region" description="Basic and acidic residues" evidence="33">
    <location>
        <begin position="76"/>
        <end position="87"/>
    </location>
</feature>
<evidence type="ECO:0000259" key="35">
    <source>
        <dbReference type="PROSITE" id="PS50146"/>
    </source>
</evidence>
<dbReference type="GO" id="GO:0007200">
    <property type="term" value="P:phospholipase C-activating G protein-coupled receptor signaling pathway"/>
    <property type="evidence" value="ECO:0007669"/>
    <property type="project" value="InterPro"/>
</dbReference>
<comment type="catalytic activity">
    <reaction evidence="18">
        <text>1,2-didecanoyl-sn-glycerol + ATP = 1,2-didecanoyl-sn-glycero-3-phosphate + ADP + H(+)</text>
        <dbReference type="Rhea" id="RHEA:43428"/>
        <dbReference type="ChEBI" id="CHEBI:15378"/>
        <dbReference type="ChEBI" id="CHEBI:18155"/>
        <dbReference type="ChEBI" id="CHEBI:30616"/>
        <dbReference type="ChEBI" id="CHEBI:78227"/>
        <dbReference type="ChEBI" id="CHEBI:456216"/>
    </reaction>
    <physiologicalReaction direction="left-to-right" evidence="18">
        <dbReference type="Rhea" id="RHEA:43429"/>
    </physiologicalReaction>
</comment>
<evidence type="ECO:0000256" key="32">
    <source>
        <dbReference type="RuleBase" id="RU361128"/>
    </source>
</evidence>
<dbReference type="AlphaFoldDB" id="A0A834APF8"/>
<dbReference type="SUPFAM" id="SSF57889">
    <property type="entry name" value="Cysteine-rich domain"/>
    <property type="match status" value="2"/>
</dbReference>
<dbReference type="Gene3D" id="3.30.60.20">
    <property type="match status" value="2"/>
</dbReference>
<evidence type="ECO:0000256" key="22">
    <source>
        <dbReference type="ARBA" id="ARBA00034614"/>
    </source>
</evidence>
<evidence type="ECO:0000256" key="27">
    <source>
        <dbReference type="ARBA" id="ARBA00034642"/>
    </source>
</evidence>
<dbReference type="Gene3D" id="1.10.238.110">
    <property type="entry name" value="Diacylglycerol kinase alpha"/>
    <property type="match status" value="1"/>
</dbReference>
<protein>
    <recommendedName>
        <fullName evidence="32">Diacylglycerol kinase</fullName>
        <shortName evidence="32">DAG kinase</shortName>
        <ecNumber evidence="32">2.7.1.107</ecNumber>
    </recommendedName>
</protein>
<dbReference type="GO" id="GO:0008270">
    <property type="term" value="F:zinc ion binding"/>
    <property type="evidence" value="ECO:0007669"/>
    <property type="project" value="UniProtKB-KW"/>
</dbReference>
<gene>
    <name evidence="37" type="ORF">HJG60_003797</name>
</gene>
<dbReference type="GO" id="GO:0004143">
    <property type="term" value="F:ATP-dependent diacylglycerol kinase activity"/>
    <property type="evidence" value="ECO:0007669"/>
    <property type="project" value="UniProtKB-EC"/>
</dbReference>
<evidence type="ECO:0000256" key="29">
    <source>
        <dbReference type="ARBA" id="ARBA00045593"/>
    </source>
</evidence>
<feature type="domain" description="EF-hand" evidence="36">
    <location>
        <begin position="323"/>
        <end position="358"/>
    </location>
</feature>
<dbReference type="EMBL" id="JABVXQ010000003">
    <property type="protein sequence ID" value="KAF6118272.1"/>
    <property type="molecule type" value="Genomic_DNA"/>
</dbReference>
<keyword evidence="14 32" id="KW-0067">ATP-binding</keyword>
<comment type="catalytic activity">
    <reaction evidence="23">
        <text>1-O-hexadecyl-2-(5Z,8Z,11Z,14Z-eicosatetraenoyl)-sn-glycerol + ATP = 1-O-hexadecyl-2-(5Z,8Z,11Z,14Z-eicosatetraenoyl)-sn-glycero-3-phosphate + ADP + H(+)</text>
        <dbReference type="Rhea" id="RHEA:40403"/>
        <dbReference type="ChEBI" id="CHEBI:15378"/>
        <dbReference type="ChEBI" id="CHEBI:30616"/>
        <dbReference type="ChEBI" id="CHEBI:77184"/>
        <dbReference type="ChEBI" id="CHEBI:77186"/>
        <dbReference type="ChEBI" id="CHEBI:456216"/>
    </reaction>
    <physiologicalReaction direction="left-to-right" evidence="23">
        <dbReference type="Rhea" id="RHEA:40404"/>
    </physiologicalReaction>
</comment>
<reference evidence="37 38" key="1">
    <citation type="journal article" date="2020" name="Nature">
        <title>Six reference-quality genomes reveal evolution of bat adaptations.</title>
        <authorList>
            <person name="Jebb D."/>
            <person name="Huang Z."/>
            <person name="Pippel M."/>
            <person name="Hughes G.M."/>
            <person name="Lavrichenko K."/>
            <person name="Devanna P."/>
            <person name="Winkler S."/>
            <person name="Jermiin L.S."/>
            <person name="Skirmuntt E.C."/>
            <person name="Katzourakis A."/>
            <person name="Burkitt-Gray L."/>
            <person name="Ray D.A."/>
            <person name="Sullivan K.A.M."/>
            <person name="Roscito J.G."/>
            <person name="Kirilenko B.M."/>
            <person name="Davalos L.M."/>
            <person name="Corthals A.P."/>
            <person name="Power M.L."/>
            <person name="Jones G."/>
            <person name="Ransome R.D."/>
            <person name="Dechmann D.K.N."/>
            <person name="Locatelli A.G."/>
            <person name="Puechmaille S.J."/>
            <person name="Fedrigo O."/>
            <person name="Jarvis E.D."/>
            <person name="Hiller M."/>
            <person name="Vernes S.C."/>
            <person name="Myers E.W."/>
            <person name="Teeling E.C."/>
        </authorList>
    </citation>
    <scope>NUCLEOTIDE SEQUENCE [LARGE SCALE GENOMIC DNA]</scope>
    <source>
        <strain evidence="37">Bat1K_MPI-CBG_1</strain>
    </source>
</reference>
<comment type="catalytic activity">
    <reaction evidence="27">
        <text>1-O-alkyl-2-acyl-sn-glycerol + ATP = 1-O-alkyl-2-acyl-sn-glycero-3-phosphate + ADP + H(+)</text>
        <dbReference type="Rhea" id="RHEA:44072"/>
        <dbReference type="ChEBI" id="CHEBI:15378"/>
        <dbReference type="ChEBI" id="CHEBI:30616"/>
        <dbReference type="ChEBI" id="CHEBI:52595"/>
        <dbReference type="ChEBI" id="CHEBI:73332"/>
        <dbReference type="ChEBI" id="CHEBI:456216"/>
    </reaction>
    <physiologicalReaction direction="left-to-right" evidence="27">
        <dbReference type="Rhea" id="RHEA:44073"/>
    </physiologicalReaction>
</comment>
<dbReference type="InterPro" id="IPR002219">
    <property type="entry name" value="PKC_DAG/PE"/>
</dbReference>
<organism evidence="37 38">
    <name type="scientific">Phyllostomus discolor</name>
    <name type="common">pale spear-nosed bat</name>
    <dbReference type="NCBI Taxonomy" id="89673"/>
    <lineage>
        <taxon>Eukaryota</taxon>
        <taxon>Metazoa</taxon>
        <taxon>Chordata</taxon>
        <taxon>Craniata</taxon>
        <taxon>Vertebrata</taxon>
        <taxon>Euteleostomi</taxon>
        <taxon>Mammalia</taxon>
        <taxon>Eutheria</taxon>
        <taxon>Laurasiatheria</taxon>
        <taxon>Chiroptera</taxon>
        <taxon>Yangochiroptera</taxon>
        <taxon>Phyllostomidae</taxon>
        <taxon>Phyllostominae</taxon>
        <taxon>Phyllostomus</taxon>
    </lineage>
</organism>
<keyword evidence="9 32" id="KW-0547">Nucleotide-binding</keyword>
<comment type="catalytic activity">
    <reaction evidence="22">
        <text>1-O-hexadecyl-sn-glycerol + ATP = 1-O-hexadecyl-sn-glycero-3-phosphate + ADP + H(+)</text>
        <dbReference type="Rhea" id="RHEA:41672"/>
        <dbReference type="ChEBI" id="CHEBI:15378"/>
        <dbReference type="ChEBI" id="CHEBI:30616"/>
        <dbReference type="ChEBI" id="CHEBI:34115"/>
        <dbReference type="ChEBI" id="CHEBI:77580"/>
        <dbReference type="ChEBI" id="CHEBI:456216"/>
    </reaction>
    <physiologicalReaction direction="left-to-right" evidence="22">
        <dbReference type="Rhea" id="RHEA:41673"/>
    </physiologicalReaction>
</comment>
<evidence type="ECO:0000256" key="23">
    <source>
        <dbReference type="ARBA" id="ARBA00034624"/>
    </source>
</evidence>